<gene>
    <name evidence="2" type="ORF">KCU98_g393</name>
</gene>
<accession>A0A9P8G5C4</accession>
<reference evidence="2" key="1">
    <citation type="journal article" date="2021" name="J Fungi (Basel)">
        <title>Virulence traits and population genomics of the black yeast Aureobasidium melanogenum.</title>
        <authorList>
            <person name="Cernosa A."/>
            <person name="Sun X."/>
            <person name="Gostincar C."/>
            <person name="Fang C."/>
            <person name="Gunde-Cimerman N."/>
            <person name="Song Z."/>
        </authorList>
    </citation>
    <scope>NUCLEOTIDE SEQUENCE</scope>
    <source>
        <strain evidence="2">EXF-9298</strain>
    </source>
</reference>
<organism evidence="2 3">
    <name type="scientific">Aureobasidium melanogenum</name>
    <name type="common">Aureobasidium pullulans var. melanogenum</name>
    <dbReference type="NCBI Taxonomy" id="46634"/>
    <lineage>
        <taxon>Eukaryota</taxon>
        <taxon>Fungi</taxon>
        <taxon>Dikarya</taxon>
        <taxon>Ascomycota</taxon>
        <taxon>Pezizomycotina</taxon>
        <taxon>Dothideomycetes</taxon>
        <taxon>Dothideomycetidae</taxon>
        <taxon>Dothideales</taxon>
        <taxon>Saccotheciaceae</taxon>
        <taxon>Aureobasidium</taxon>
    </lineage>
</organism>
<dbReference type="AlphaFoldDB" id="A0A9P8G5C4"/>
<dbReference type="Proteomes" id="UP000729357">
    <property type="component" value="Unassembled WGS sequence"/>
</dbReference>
<sequence length="325" mass="36351">MFEHACKVENTVATTQLARQALSAFNIVPKACAWSSAGEPFGTGWILEGYMPGIEVESKFHTELTREDQRYILTSGFGGLAFDDGDEVVNGPYVNEPCNGPYSDMSGMYKGMLQAQLVEPDRSPESPDVKAYRDSGSRDRLNAFAERGLDNILTEILPQNVWSNLIISDVWSCRVTQPFDDYFFTLKPHLTQLVVIANLLFDPGTLKVTGLVDYDCSHIGHPLYRYFFSSFLVKYYVVSAEPEIASAIFHQHPSPLPQSEPMSGPEAADDDPPQCELIHKRERELASVGAARPSNVPGAEEITKVYQIMTEVCPFHFVVDRWIEK</sequence>
<evidence type="ECO:0000313" key="2">
    <source>
        <dbReference type="EMBL" id="KAG9991329.1"/>
    </source>
</evidence>
<feature type="region of interest" description="Disordered" evidence="1">
    <location>
        <begin position="253"/>
        <end position="273"/>
    </location>
</feature>
<comment type="caution">
    <text evidence="2">The sequence shown here is derived from an EMBL/GenBank/DDBJ whole genome shotgun (WGS) entry which is preliminary data.</text>
</comment>
<feature type="non-terminal residue" evidence="2">
    <location>
        <position position="325"/>
    </location>
</feature>
<proteinExistence type="predicted"/>
<keyword evidence="3" id="KW-1185">Reference proteome</keyword>
<name>A0A9P8G5C4_AURME</name>
<evidence type="ECO:0000313" key="3">
    <source>
        <dbReference type="Proteomes" id="UP000729357"/>
    </source>
</evidence>
<protein>
    <submittedName>
        <fullName evidence="2">Uncharacterized protein</fullName>
    </submittedName>
</protein>
<dbReference type="EMBL" id="JAHFXS010000003">
    <property type="protein sequence ID" value="KAG9991329.1"/>
    <property type="molecule type" value="Genomic_DNA"/>
</dbReference>
<reference evidence="2" key="2">
    <citation type="submission" date="2021-08" db="EMBL/GenBank/DDBJ databases">
        <authorList>
            <person name="Gostincar C."/>
            <person name="Sun X."/>
            <person name="Song Z."/>
            <person name="Gunde-Cimerman N."/>
        </authorList>
    </citation>
    <scope>NUCLEOTIDE SEQUENCE</scope>
    <source>
        <strain evidence="2">EXF-9298</strain>
    </source>
</reference>
<evidence type="ECO:0000256" key="1">
    <source>
        <dbReference type="SAM" id="MobiDB-lite"/>
    </source>
</evidence>